<feature type="domain" description="Amidohydrolase-related" evidence="1">
    <location>
        <begin position="55"/>
        <end position="414"/>
    </location>
</feature>
<dbReference type="PANTHER" id="PTHR43135:SF3">
    <property type="entry name" value="ALPHA-D-RIBOSE 1-METHYLPHOSPHONATE 5-TRIPHOSPHATE DIPHOSPHATASE"/>
    <property type="match status" value="1"/>
</dbReference>
<dbReference type="GO" id="GO:0016810">
    <property type="term" value="F:hydrolase activity, acting on carbon-nitrogen (but not peptide) bonds"/>
    <property type="evidence" value="ECO:0007669"/>
    <property type="project" value="InterPro"/>
</dbReference>
<dbReference type="EMBL" id="JACRTA010000001">
    <property type="protein sequence ID" value="MBC8567956.1"/>
    <property type="molecule type" value="Genomic_DNA"/>
</dbReference>
<dbReference type="InterPro" id="IPR011059">
    <property type="entry name" value="Metal-dep_hydrolase_composite"/>
</dbReference>
<name>A0A926E9H8_9FIRM</name>
<dbReference type="SUPFAM" id="SSF51338">
    <property type="entry name" value="Composite domain of metallo-dependent hydrolases"/>
    <property type="match status" value="1"/>
</dbReference>
<protein>
    <submittedName>
        <fullName evidence="2">Amidohydrolase family protein</fullName>
    </submittedName>
</protein>
<dbReference type="Pfam" id="PF01979">
    <property type="entry name" value="Amidohydro_1"/>
    <property type="match status" value="1"/>
</dbReference>
<dbReference type="InterPro" id="IPR006680">
    <property type="entry name" value="Amidohydro-rel"/>
</dbReference>
<sequence length="417" mass="45572">MAEKLLIKNGVLFDGVDSEVKAGLTLEIENGIITYIGAERPASSDVKVIDAVGKFIMPGIIDCHMHIGGMIGASAVDRVLEPNMQQAMVAVKQAEKTIRCGITTVCDVSMAGPYLKRLIDAEEIIGPRLLPCGQGFAMGGGGPYVDPEGLFSVDFLKANHPWGEPCDGADNLRHGVRMRLRNGCTAIKVWTTGGGLNERAGDTDRIYTDEEILAICDEAAMAGIPVLSHCESIEGTKAALRCGIKCILHGVELDEECIELFIEKGAWLMPTLNVNLNWADSDEDLMRRKDIFDFEGESLKEKECSRLLYVFKNAHERGVKIAIGSDTYCNEETPYGEFTMDEIKIFVKRAGIDVIETLRAATKYPAEALGISNKVGTLEQGKLADIVILKEDITKDIDLLTRANIDMVFKEGKQIAL</sequence>
<gene>
    <name evidence="2" type="ORF">H8692_04140</name>
</gene>
<comment type="caution">
    <text evidence="2">The sequence shown here is derived from an EMBL/GenBank/DDBJ whole genome shotgun (WGS) entry which is preliminary data.</text>
</comment>
<organism evidence="2 3">
    <name type="scientific">Lentihominibacter hominis</name>
    <dbReference type="NCBI Taxonomy" id="2763645"/>
    <lineage>
        <taxon>Bacteria</taxon>
        <taxon>Bacillati</taxon>
        <taxon>Bacillota</taxon>
        <taxon>Clostridia</taxon>
        <taxon>Peptostreptococcales</taxon>
        <taxon>Anaerovoracaceae</taxon>
        <taxon>Lentihominibacter</taxon>
    </lineage>
</organism>
<dbReference type="AlphaFoldDB" id="A0A926E9H8"/>
<dbReference type="InterPro" id="IPR057744">
    <property type="entry name" value="OTAase-like"/>
</dbReference>
<dbReference type="Gene3D" id="3.20.20.140">
    <property type="entry name" value="Metal-dependent hydrolases"/>
    <property type="match status" value="1"/>
</dbReference>
<dbReference type="RefSeq" id="WP_177268208.1">
    <property type="nucleotide sequence ID" value="NZ_JACRTA010000001.1"/>
</dbReference>
<dbReference type="PANTHER" id="PTHR43135">
    <property type="entry name" value="ALPHA-D-RIBOSE 1-METHYLPHOSPHONATE 5-TRIPHOSPHATE DIPHOSPHATASE"/>
    <property type="match status" value="1"/>
</dbReference>
<dbReference type="InterPro" id="IPR032466">
    <property type="entry name" value="Metal_Hydrolase"/>
</dbReference>
<dbReference type="Gene3D" id="2.30.40.10">
    <property type="entry name" value="Urease, subunit C, domain 1"/>
    <property type="match status" value="1"/>
</dbReference>
<dbReference type="InterPro" id="IPR051781">
    <property type="entry name" value="Metallo-dep_Hydrolase"/>
</dbReference>
<evidence type="ECO:0000259" key="1">
    <source>
        <dbReference type="Pfam" id="PF01979"/>
    </source>
</evidence>
<evidence type="ECO:0000313" key="3">
    <source>
        <dbReference type="Proteomes" id="UP000610862"/>
    </source>
</evidence>
<dbReference type="Proteomes" id="UP000610862">
    <property type="component" value="Unassembled WGS sequence"/>
</dbReference>
<accession>A0A926E9H8</accession>
<keyword evidence="3" id="KW-1185">Reference proteome</keyword>
<reference evidence="2" key="1">
    <citation type="submission" date="2020-08" db="EMBL/GenBank/DDBJ databases">
        <title>Genome public.</title>
        <authorList>
            <person name="Liu C."/>
            <person name="Sun Q."/>
        </authorList>
    </citation>
    <scope>NUCLEOTIDE SEQUENCE</scope>
    <source>
        <strain evidence="2">NSJ-24</strain>
    </source>
</reference>
<dbReference type="SUPFAM" id="SSF51556">
    <property type="entry name" value="Metallo-dependent hydrolases"/>
    <property type="match status" value="1"/>
</dbReference>
<proteinExistence type="predicted"/>
<evidence type="ECO:0000313" key="2">
    <source>
        <dbReference type="EMBL" id="MBC8567956.1"/>
    </source>
</evidence>
<dbReference type="CDD" id="cd01299">
    <property type="entry name" value="Met_dep_hydrolase_A"/>
    <property type="match status" value="1"/>
</dbReference>